<evidence type="ECO:0000256" key="7">
    <source>
        <dbReference type="ARBA" id="ARBA00022833"/>
    </source>
</evidence>
<dbReference type="SMART" id="SM00744">
    <property type="entry name" value="RINGv"/>
    <property type="match status" value="1"/>
</dbReference>
<evidence type="ECO:0000256" key="1">
    <source>
        <dbReference type="ARBA" id="ARBA00004141"/>
    </source>
</evidence>
<keyword evidence="2" id="KW-0808">Transferase</keyword>
<evidence type="ECO:0000256" key="5">
    <source>
        <dbReference type="ARBA" id="ARBA00022771"/>
    </source>
</evidence>
<evidence type="ECO:0000256" key="3">
    <source>
        <dbReference type="ARBA" id="ARBA00022692"/>
    </source>
</evidence>
<keyword evidence="17" id="KW-1185">Reference proteome</keyword>
<evidence type="ECO:0000259" key="13">
    <source>
        <dbReference type="PROSITE" id="PS50089"/>
    </source>
</evidence>
<dbReference type="Proteomes" id="UP000663852">
    <property type="component" value="Unassembled WGS sequence"/>
</dbReference>
<accession>A0A813XG47</accession>
<dbReference type="Gene3D" id="3.30.40.10">
    <property type="entry name" value="Zinc/RING finger domain, C3HC4 (zinc finger)"/>
    <property type="match status" value="1"/>
</dbReference>
<keyword evidence="5 10" id="KW-0863">Zinc-finger</keyword>
<name>A0A813XG47_ADIRI</name>
<feature type="domain" description="RING-CH-type" evidence="14">
    <location>
        <begin position="60"/>
        <end position="120"/>
    </location>
</feature>
<evidence type="ECO:0000256" key="4">
    <source>
        <dbReference type="ARBA" id="ARBA00022723"/>
    </source>
</evidence>
<evidence type="ECO:0000256" key="6">
    <source>
        <dbReference type="ARBA" id="ARBA00022786"/>
    </source>
</evidence>
<dbReference type="GO" id="GO:0016020">
    <property type="term" value="C:membrane"/>
    <property type="evidence" value="ECO:0007669"/>
    <property type="project" value="UniProtKB-SubCell"/>
</dbReference>
<keyword evidence="6" id="KW-0833">Ubl conjugation pathway</keyword>
<dbReference type="GO" id="GO:0008270">
    <property type="term" value="F:zinc ion binding"/>
    <property type="evidence" value="ECO:0007669"/>
    <property type="project" value="UniProtKB-KW"/>
</dbReference>
<dbReference type="PROSITE" id="PS51292">
    <property type="entry name" value="ZF_RING_CH"/>
    <property type="match status" value="1"/>
</dbReference>
<dbReference type="GO" id="GO:0016567">
    <property type="term" value="P:protein ubiquitination"/>
    <property type="evidence" value="ECO:0007669"/>
    <property type="project" value="TreeGrafter"/>
</dbReference>
<evidence type="ECO:0000256" key="8">
    <source>
        <dbReference type="ARBA" id="ARBA00022989"/>
    </source>
</evidence>
<gene>
    <name evidence="16" type="ORF">EDS130_LOCUS12933</name>
    <name evidence="15" type="ORF">XAT740_LOCUS6448</name>
</gene>
<organism evidence="15 17">
    <name type="scientific">Adineta ricciae</name>
    <name type="common">Rotifer</name>
    <dbReference type="NCBI Taxonomy" id="249248"/>
    <lineage>
        <taxon>Eukaryota</taxon>
        <taxon>Metazoa</taxon>
        <taxon>Spiralia</taxon>
        <taxon>Gnathifera</taxon>
        <taxon>Rotifera</taxon>
        <taxon>Eurotatoria</taxon>
        <taxon>Bdelloidea</taxon>
        <taxon>Adinetida</taxon>
        <taxon>Adinetidae</taxon>
        <taxon>Adineta</taxon>
    </lineage>
</organism>
<evidence type="ECO:0000259" key="14">
    <source>
        <dbReference type="PROSITE" id="PS51292"/>
    </source>
</evidence>
<dbReference type="EMBL" id="CAJNOJ010000050">
    <property type="protein sequence ID" value="CAF0962690.1"/>
    <property type="molecule type" value="Genomic_DNA"/>
</dbReference>
<feature type="transmembrane region" description="Helical" evidence="12">
    <location>
        <begin position="177"/>
        <end position="196"/>
    </location>
</feature>
<evidence type="ECO:0000313" key="16">
    <source>
        <dbReference type="EMBL" id="CAF0962690.1"/>
    </source>
</evidence>
<evidence type="ECO:0000256" key="11">
    <source>
        <dbReference type="SAM" id="MobiDB-lite"/>
    </source>
</evidence>
<dbReference type="OrthoDB" id="273089at2759"/>
<dbReference type="Proteomes" id="UP000663828">
    <property type="component" value="Unassembled WGS sequence"/>
</dbReference>
<evidence type="ECO:0008006" key="18">
    <source>
        <dbReference type="Google" id="ProtNLM"/>
    </source>
</evidence>
<evidence type="ECO:0000256" key="9">
    <source>
        <dbReference type="ARBA" id="ARBA00023136"/>
    </source>
</evidence>
<dbReference type="AlphaFoldDB" id="A0A813XG47"/>
<feature type="domain" description="RING-type" evidence="13">
    <location>
        <begin position="68"/>
        <end position="114"/>
    </location>
</feature>
<feature type="transmembrane region" description="Helical" evidence="12">
    <location>
        <begin position="146"/>
        <end position="165"/>
    </location>
</feature>
<reference evidence="15" key="1">
    <citation type="submission" date="2021-02" db="EMBL/GenBank/DDBJ databases">
        <authorList>
            <person name="Nowell W R."/>
        </authorList>
    </citation>
    <scope>NUCLEOTIDE SEQUENCE</scope>
</reference>
<dbReference type="PANTHER" id="PTHR46065:SF3">
    <property type="entry name" value="FI20425P1"/>
    <property type="match status" value="1"/>
</dbReference>
<keyword evidence="4" id="KW-0479">Metal-binding</keyword>
<dbReference type="InterPro" id="IPR011016">
    <property type="entry name" value="Znf_RING-CH"/>
</dbReference>
<keyword evidence="7" id="KW-0862">Zinc</keyword>
<dbReference type="PANTHER" id="PTHR46065">
    <property type="entry name" value="E3 UBIQUITIN-PROTEIN LIGASE MARCH 2/3 FAMILY MEMBER"/>
    <property type="match status" value="1"/>
</dbReference>
<feature type="region of interest" description="Disordered" evidence="11">
    <location>
        <begin position="42"/>
        <end position="61"/>
    </location>
</feature>
<comment type="subcellular location">
    <subcellularLocation>
        <location evidence="1">Membrane</location>
        <topology evidence="1">Multi-pass membrane protein</topology>
    </subcellularLocation>
</comment>
<sequence>MILKIFSLNHYPAHENTKTRNELISLITEPFASQSTEECSSSLTVNHEQSSPSNEQGDTQETENGQICRICYSTSNLQSLIAPCQCTGTMGILHQNCLERWLEISNTTKCEICQHEYDVVRHPKPLFYFFTNPIRSSDVRYSINDLIIFCILTIIISWLSVLTVSKIQRANTFYDKISYIPLLLSIISIYIVWCWVSYRYHLQVIKEWRSLNQQIRLVNKKKYKVDLHSPHGDQQQCSLLPTIQLEIEDNLLAEVCVLK</sequence>
<evidence type="ECO:0000256" key="2">
    <source>
        <dbReference type="ARBA" id="ARBA00022679"/>
    </source>
</evidence>
<dbReference type="InterPro" id="IPR013083">
    <property type="entry name" value="Znf_RING/FYVE/PHD"/>
</dbReference>
<keyword evidence="9 12" id="KW-0472">Membrane</keyword>
<dbReference type="InterPro" id="IPR001841">
    <property type="entry name" value="Znf_RING"/>
</dbReference>
<proteinExistence type="predicted"/>
<dbReference type="PROSITE" id="PS50089">
    <property type="entry name" value="ZF_RING_2"/>
    <property type="match status" value="1"/>
</dbReference>
<evidence type="ECO:0000313" key="15">
    <source>
        <dbReference type="EMBL" id="CAF0870131.1"/>
    </source>
</evidence>
<protein>
    <recommendedName>
        <fullName evidence="18">RING-CH-type domain-containing protein</fullName>
    </recommendedName>
</protein>
<dbReference type="GO" id="GO:0004842">
    <property type="term" value="F:ubiquitin-protein transferase activity"/>
    <property type="evidence" value="ECO:0007669"/>
    <property type="project" value="TreeGrafter"/>
</dbReference>
<evidence type="ECO:0000256" key="12">
    <source>
        <dbReference type="SAM" id="Phobius"/>
    </source>
</evidence>
<evidence type="ECO:0000313" key="17">
    <source>
        <dbReference type="Proteomes" id="UP000663828"/>
    </source>
</evidence>
<dbReference type="SUPFAM" id="SSF57850">
    <property type="entry name" value="RING/U-box"/>
    <property type="match status" value="1"/>
</dbReference>
<keyword evidence="3 12" id="KW-0812">Transmembrane</keyword>
<evidence type="ECO:0000256" key="10">
    <source>
        <dbReference type="PROSITE-ProRule" id="PRU00175"/>
    </source>
</evidence>
<dbReference type="Pfam" id="PF12906">
    <property type="entry name" value="RINGv"/>
    <property type="match status" value="1"/>
</dbReference>
<dbReference type="EMBL" id="CAJNOR010000293">
    <property type="protein sequence ID" value="CAF0870131.1"/>
    <property type="molecule type" value="Genomic_DNA"/>
</dbReference>
<keyword evidence="8 12" id="KW-1133">Transmembrane helix</keyword>
<comment type="caution">
    <text evidence="15">The sequence shown here is derived from an EMBL/GenBank/DDBJ whole genome shotgun (WGS) entry which is preliminary data.</text>
</comment>